<dbReference type="InterPro" id="IPR010319">
    <property type="entry name" value="Transglutaminase-like_Cys_pept"/>
</dbReference>
<dbReference type="SUPFAM" id="SSF54001">
    <property type="entry name" value="Cysteine proteinases"/>
    <property type="match status" value="1"/>
</dbReference>
<dbReference type="Gene3D" id="3.10.620.30">
    <property type="match status" value="1"/>
</dbReference>
<organism evidence="2 3">
    <name type="scientific">Novosphingobium pentaromativorans US6-1</name>
    <dbReference type="NCBI Taxonomy" id="1088721"/>
    <lineage>
        <taxon>Bacteria</taxon>
        <taxon>Pseudomonadati</taxon>
        <taxon>Pseudomonadota</taxon>
        <taxon>Alphaproteobacteria</taxon>
        <taxon>Sphingomonadales</taxon>
        <taxon>Sphingomonadaceae</taxon>
        <taxon>Novosphingobium</taxon>
    </lineage>
</organism>
<reference evidence="2 3" key="1">
    <citation type="journal article" date="2012" name="J. Bacteriol.">
        <title>Genome sequence of benzo(a)pyrene-degrading bacterium Novosphingobium pentaromativorans US6-1.</title>
        <authorList>
            <person name="Luo Y.R."/>
            <person name="Kang S.G."/>
            <person name="Kim S.J."/>
            <person name="Kim M.R."/>
            <person name="Li N."/>
            <person name="Lee J.H."/>
            <person name="Kwon K.K."/>
        </authorList>
    </citation>
    <scope>NUCLEOTIDE SEQUENCE [LARGE SCALE GENOMIC DNA]</scope>
    <source>
        <strain evidence="2 3">US6-1</strain>
    </source>
</reference>
<feature type="chain" id="PRO_5003488322" evidence="1">
    <location>
        <begin position="27"/>
        <end position="330"/>
    </location>
</feature>
<feature type="signal peptide" evidence="1">
    <location>
        <begin position="1"/>
        <end position="26"/>
    </location>
</feature>
<dbReference type="AlphaFoldDB" id="G6EIT3"/>
<dbReference type="STRING" id="1088721.JI59_03240"/>
<dbReference type="eggNOG" id="COG3672">
    <property type="taxonomic scope" value="Bacteria"/>
</dbReference>
<dbReference type="RefSeq" id="WP_007015162.1">
    <property type="nucleotide sequence ID" value="NZ_AGFM01000065.1"/>
</dbReference>
<dbReference type="PANTHER" id="PTHR39327:SF1">
    <property type="entry name" value="BLR5470 PROTEIN"/>
    <property type="match status" value="1"/>
</dbReference>
<protein>
    <submittedName>
        <fullName evidence="2">Periplasmic protein-like protein</fullName>
    </submittedName>
</protein>
<dbReference type="Pfam" id="PF06035">
    <property type="entry name" value="Peptidase_C93"/>
    <property type="match status" value="1"/>
</dbReference>
<dbReference type="Proteomes" id="UP000004030">
    <property type="component" value="Unassembled WGS sequence"/>
</dbReference>
<comment type="caution">
    <text evidence="2">The sequence shown here is derived from an EMBL/GenBank/DDBJ whole genome shotgun (WGS) entry which is preliminary data.</text>
</comment>
<dbReference type="InterPro" id="IPR038765">
    <property type="entry name" value="Papain-like_cys_pep_sf"/>
</dbReference>
<dbReference type="PATRIC" id="fig|1088721.3.peg.4192"/>
<dbReference type="PANTHER" id="PTHR39327">
    <property type="match status" value="1"/>
</dbReference>
<keyword evidence="1" id="KW-0732">Signal</keyword>
<evidence type="ECO:0000313" key="3">
    <source>
        <dbReference type="Proteomes" id="UP000004030"/>
    </source>
</evidence>
<name>G6EIT3_9SPHN</name>
<sequence>MKWSHLVAAGVPVLGLQLAIAAPAQASASVVLGLPLVAVAGVSGLSGLPSSQPDYSASACEGAASAGLMARVAEPVSSKAAALLGGAPSRLELISMQQSSRTGQASQTLVTAPIAPAAGGLRCAALTQSRTLPAIYSATSRASADPENFLGSARLPLRHTTFDAQWDRVRRAGLPGRAVAAMAARSGAGASEMTLAAVNAWSNRHIRYREDSEIYGKSDYWATASATLKHGAGDCEDIAIFKMQALAALGVPRSDMYLTIARDTVRNADHALLVVKLEGRYWVLDNATDKLLDGAMSYDYRPIMSFSTSGKWLHGYTRQPEQAPTLIAAR</sequence>
<proteinExistence type="predicted"/>
<keyword evidence="3" id="KW-1185">Reference proteome</keyword>
<evidence type="ECO:0000256" key="1">
    <source>
        <dbReference type="SAM" id="SignalP"/>
    </source>
</evidence>
<accession>G6EIT3</accession>
<dbReference type="EMBL" id="AGFM01000065">
    <property type="protein sequence ID" value="EHJ58692.1"/>
    <property type="molecule type" value="Genomic_DNA"/>
</dbReference>
<evidence type="ECO:0000313" key="2">
    <source>
        <dbReference type="EMBL" id="EHJ58692.1"/>
    </source>
</evidence>
<gene>
    <name evidence="2" type="ORF">NSU_4254</name>
</gene>